<dbReference type="GO" id="GO:0016887">
    <property type="term" value="F:ATP hydrolysis activity"/>
    <property type="evidence" value="ECO:0007669"/>
    <property type="project" value="InterPro"/>
</dbReference>
<dbReference type="GO" id="GO:0015424">
    <property type="term" value="F:ABC-type amino acid transporter activity"/>
    <property type="evidence" value="ECO:0007669"/>
    <property type="project" value="InterPro"/>
</dbReference>
<organism evidence="9 10">
    <name type="scientific">Starkeya nomas</name>
    <dbReference type="NCBI Taxonomy" id="2666134"/>
    <lineage>
        <taxon>Bacteria</taxon>
        <taxon>Pseudomonadati</taxon>
        <taxon>Pseudomonadota</taxon>
        <taxon>Alphaproteobacteria</taxon>
        <taxon>Hyphomicrobiales</taxon>
        <taxon>Xanthobacteraceae</taxon>
        <taxon>Starkeya</taxon>
    </lineage>
</organism>
<protein>
    <submittedName>
        <fullName evidence="9">Octopine permease ATP-binding protein P</fullName>
    </submittedName>
</protein>
<keyword evidence="3" id="KW-0813">Transport</keyword>
<dbReference type="GO" id="GO:0005524">
    <property type="term" value="F:ATP binding"/>
    <property type="evidence" value="ECO:0007669"/>
    <property type="project" value="UniProtKB-KW"/>
</dbReference>
<keyword evidence="7" id="KW-0472">Membrane</keyword>
<dbReference type="Gene3D" id="3.40.50.300">
    <property type="entry name" value="P-loop containing nucleotide triphosphate hydrolases"/>
    <property type="match status" value="1"/>
</dbReference>
<evidence type="ECO:0000256" key="5">
    <source>
        <dbReference type="ARBA" id="ARBA00022741"/>
    </source>
</evidence>
<keyword evidence="6 9" id="KW-0067">ATP-binding</keyword>
<dbReference type="InterPro" id="IPR003439">
    <property type="entry name" value="ABC_transporter-like_ATP-bd"/>
</dbReference>
<dbReference type="AlphaFoldDB" id="A0A5S9PX92"/>
<dbReference type="PIRSF" id="PIRSF039085">
    <property type="entry name" value="ABC_ATPase_HisP"/>
    <property type="match status" value="1"/>
</dbReference>
<dbReference type="SUPFAM" id="SSF52540">
    <property type="entry name" value="P-loop containing nucleoside triphosphate hydrolases"/>
    <property type="match status" value="1"/>
</dbReference>
<name>A0A5S9PX92_9HYPH</name>
<dbReference type="EMBL" id="CACSAS010000001">
    <property type="protein sequence ID" value="CAA0108973.1"/>
    <property type="molecule type" value="Genomic_DNA"/>
</dbReference>
<keyword evidence="10" id="KW-1185">Reference proteome</keyword>
<dbReference type="GO" id="GO:0005886">
    <property type="term" value="C:plasma membrane"/>
    <property type="evidence" value="ECO:0007669"/>
    <property type="project" value="UniProtKB-SubCell"/>
</dbReference>
<feature type="domain" description="ABC transporter" evidence="8">
    <location>
        <begin position="15"/>
        <end position="260"/>
    </location>
</feature>
<evidence type="ECO:0000256" key="6">
    <source>
        <dbReference type="ARBA" id="ARBA00022840"/>
    </source>
</evidence>
<accession>A0A5S9PX92</accession>
<dbReference type="InterPro" id="IPR003593">
    <property type="entry name" value="AAA+_ATPase"/>
</dbReference>
<evidence type="ECO:0000256" key="2">
    <source>
        <dbReference type="ARBA" id="ARBA00005417"/>
    </source>
</evidence>
<evidence type="ECO:0000256" key="1">
    <source>
        <dbReference type="ARBA" id="ARBA00004202"/>
    </source>
</evidence>
<dbReference type="RefSeq" id="WP_244616817.1">
    <property type="nucleotide sequence ID" value="NZ_CACSAS010000001.1"/>
</dbReference>
<dbReference type="InterPro" id="IPR027417">
    <property type="entry name" value="P-loop_NTPase"/>
</dbReference>
<comment type="similarity">
    <text evidence="2">Belongs to the ABC transporter superfamily.</text>
</comment>
<evidence type="ECO:0000313" key="9">
    <source>
        <dbReference type="EMBL" id="CAA0108973.1"/>
    </source>
</evidence>
<dbReference type="PANTHER" id="PTHR43166">
    <property type="entry name" value="AMINO ACID IMPORT ATP-BINDING PROTEIN"/>
    <property type="match status" value="1"/>
</dbReference>
<keyword evidence="5" id="KW-0547">Nucleotide-binding</keyword>
<sequence>MSAVSPPVSADVPLLVVDDLRKSFGAHEVLKGVSLSVKPSQVVGLLGRSGSGKSTLLRCLNMLEVPSAGRILLEGEEIGFETGAGGRRRPLPAARLARQRAAMSMVFQHFNLWPHRTVLGNVTEGPVQVLGMSRHEAEARGLDLLERVGLKDKADSYPIRLSGGQQQRVAIARALAMQPKIMLFDEPTSALDPELVGEVLQVMLDLARSGTTMVVVTHEMSFARNACDEVVLLEGGQIVERGAPDFVMSRSDNPRARQFFASHRQENAGGAA</sequence>
<dbReference type="PROSITE" id="PS50893">
    <property type="entry name" value="ABC_TRANSPORTER_2"/>
    <property type="match status" value="1"/>
</dbReference>
<dbReference type="SMART" id="SM00382">
    <property type="entry name" value="AAA"/>
    <property type="match status" value="1"/>
</dbReference>
<dbReference type="PROSITE" id="PS00211">
    <property type="entry name" value="ABC_TRANSPORTER_1"/>
    <property type="match status" value="1"/>
</dbReference>
<proteinExistence type="inferred from homology"/>
<keyword evidence="4" id="KW-1003">Cell membrane</keyword>
<dbReference type="Pfam" id="PF00005">
    <property type="entry name" value="ABC_tran"/>
    <property type="match status" value="1"/>
</dbReference>
<dbReference type="InterPro" id="IPR030679">
    <property type="entry name" value="ABC_ATPase_HisP-typ"/>
</dbReference>
<evidence type="ECO:0000313" key="10">
    <source>
        <dbReference type="Proteomes" id="UP000433050"/>
    </source>
</evidence>
<evidence type="ECO:0000256" key="7">
    <source>
        <dbReference type="ARBA" id="ARBA00023136"/>
    </source>
</evidence>
<gene>
    <name evidence="9" type="primary">occP_3</name>
    <name evidence="9" type="ORF">STARVERO_03674</name>
</gene>
<evidence type="ECO:0000256" key="4">
    <source>
        <dbReference type="ARBA" id="ARBA00022475"/>
    </source>
</evidence>
<comment type="subcellular location">
    <subcellularLocation>
        <location evidence="1">Cell membrane</location>
        <topology evidence="1">Peripheral membrane protein</topology>
    </subcellularLocation>
</comment>
<evidence type="ECO:0000256" key="3">
    <source>
        <dbReference type="ARBA" id="ARBA00022448"/>
    </source>
</evidence>
<evidence type="ECO:0000259" key="8">
    <source>
        <dbReference type="PROSITE" id="PS50893"/>
    </source>
</evidence>
<dbReference type="CDD" id="cd03262">
    <property type="entry name" value="ABC_HisP_GlnQ"/>
    <property type="match status" value="1"/>
</dbReference>
<dbReference type="InterPro" id="IPR017871">
    <property type="entry name" value="ABC_transporter-like_CS"/>
</dbReference>
<reference evidence="9 10" key="1">
    <citation type="submission" date="2019-12" db="EMBL/GenBank/DDBJ databases">
        <authorList>
            <person name="Reyes-Prieto M."/>
        </authorList>
    </citation>
    <scope>NUCLEOTIDE SEQUENCE [LARGE SCALE GENOMIC DNA]</scope>
    <source>
        <strain evidence="9">HF14-78462</strain>
    </source>
</reference>
<dbReference type="Proteomes" id="UP000433050">
    <property type="component" value="Unassembled WGS sequence"/>
</dbReference>
<dbReference type="InterPro" id="IPR050086">
    <property type="entry name" value="MetN_ABC_transporter-like"/>
</dbReference>
<dbReference type="PANTHER" id="PTHR43166:SF35">
    <property type="entry name" value="L-CYSTINE IMPORT ATP-BINDING PROTEIN TCYN"/>
    <property type="match status" value="1"/>
</dbReference>